<dbReference type="Pfam" id="PF06580">
    <property type="entry name" value="His_kinase"/>
    <property type="match status" value="1"/>
</dbReference>
<gene>
    <name evidence="5" type="ORF">SAMN05444266_10721</name>
</gene>
<keyword evidence="1" id="KW-0812">Transmembrane</keyword>
<dbReference type="InterPro" id="IPR050640">
    <property type="entry name" value="Bact_2-comp_sensor_kinase"/>
</dbReference>
<feature type="transmembrane region" description="Helical" evidence="1">
    <location>
        <begin position="809"/>
        <end position="826"/>
    </location>
</feature>
<evidence type="ECO:0000259" key="2">
    <source>
        <dbReference type="Pfam" id="PF02518"/>
    </source>
</evidence>
<evidence type="ECO:0000313" key="5">
    <source>
        <dbReference type="EMBL" id="SHM21666.1"/>
    </source>
</evidence>
<protein>
    <submittedName>
        <fullName evidence="5">Two component regulator propeller</fullName>
    </submittedName>
</protein>
<dbReference type="SUPFAM" id="SSF55874">
    <property type="entry name" value="ATPase domain of HSP90 chaperone/DNA topoisomerase II/histidine kinase"/>
    <property type="match status" value="1"/>
</dbReference>
<keyword evidence="1" id="KW-0472">Membrane</keyword>
<reference evidence="5 6" key="1">
    <citation type="submission" date="2016-11" db="EMBL/GenBank/DDBJ databases">
        <authorList>
            <person name="Jaros S."/>
            <person name="Januszkiewicz K."/>
            <person name="Wedrychowicz H."/>
        </authorList>
    </citation>
    <scope>NUCLEOTIDE SEQUENCE [LARGE SCALE GENOMIC DNA]</scope>
    <source>
        <strain evidence="5 6">DSM 27406</strain>
    </source>
</reference>
<dbReference type="RefSeq" id="WP_073083914.1">
    <property type="nucleotide sequence ID" value="NZ_FRBL01000007.1"/>
</dbReference>
<dbReference type="PANTHER" id="PTHR34220">
    <property type="entry name" value="SENSOR HISTIDINE KINASE YPDA"/>
    <property type="match status" value="1"/>
</dbReference>
<dbReference type="Gene3D" id="2.60.40.10">
    <property type="entry name" value="Immunoglobulins"/>
    <property type="match status" value="1"/>
</dbReference>
<evidence type="ECO:0000259" key="4">
    <source>
        <dbReference type="Pfam" id="PF07495"/>
    </source>
</evidence>
<dbReference type="SUPFAM" id="SSF63829">
    <property type="entry name" value="Calcium-dependent phosphotriesterase"/>
    <property type="match status" value="2"/>
</dbReference>
<dbReference type="Gene3D" id="2.130.10.10">
    <property type="entry name" value="YVTN repeat-like/Quinoprotein amine dehydrogenase"/>
    <property type="match status" value="3"/>
</dbReference>
<dbReference type="OrthoDB" id="9809670at2"/>
<feature type="domain" description="Signal transduction histidine kinase internal region" evidence="3">
    <location>
        <begin position="851"/>
        <end position="930"/>
    </location>
</feature>
<keyword evidence="6" id="KW-1185">Reference proteome</keyword>
<evidence type="ECO:0000256" key="1">
    <source>
        <dbReference type="SAM" id="Phobius"/>
    </source>
</evidence>
<proteinExistence type="predicted"/>
<evidence type="ECO:0000259" key="3">
    <source>
        <dbReference type="Pfam" id="PF06580"/>
    </source>
</evidence>
<dbReference type="GO" id="GO:0000155">
    <property type="term" value="F:phosphorelay sensor kinase activity"/>
    <property type="evidence" value="ECO:0007669"/>
    <property type="project" value="InterPro"/>
</dbReference>
<dbReference type="EMBL" id="FRBL01000007">
    <property type="protein sequence ID" value="SHM21666.1"/>
    <property type="molecule type" value="Genomic_DNA"/>
</dbReference>
<organism evidence="5 6">
    <name type="scientific">Chitinophaga jiangningensis</name>
    <dbReference type="NCBI Taxonomy" id="1419482"/>
    <lineage>
        <taxon>Bacteria</taxon>
        <taxon>Pseudomonadati</taxon>
        <taxon>Bacteroidota</taxon>
        <taxon>Chitinophagia</taxon>
        <taxon>Chitinophagales</taxon>
        <taxon>Chitinophagaceae</taxon>
        <taxon>Chitinophaga</taxon>
    </lineage>
</organism>
<evidence type="ECO:0000313" key="6">
    <source>
        <dbReference type="Proteomes" id="UP000184420"/>
    </source>
</evidence>
<dbReference type="InterPro" id="IPR015943">
    <property type="entry name" value="WD40/YVTN_repeat-like_dom_sf"/>
</dbReference>
<dbReference type="InterPro" id="IPR011110">
    <property type="entry name" value="Reg_prop"/>
</dbReference>
<keyword evidence="1" id="KW-1133">Transmembrane helix</keyword>
<dbReference type="Pfam" id="PF07494">
    <property type="entry name" value="Reg_prop"/>
    <property type="match status" value="2"/>
</dbReference>
<dbReference type="Gene3D" id="3.30.565.10">
    <property type="entry name" value="Histidine kinase-like ATPase, C-terminal domain"/>
    <property type="match status" value="1"/>
</dbReference>
<sequence length="1062" mass="121273">MNRLFAVLPDLHKAVLFTILQVLMLYLQSTAQNPFTHKFSHLDISNGLASNHVSAILQDKKGFIWIASTALQRYDGTNLITVATFDRVPGSIYYDDICLCEDRYGRIWMGTPDNIRVYDPVTNKVKTIPIPEHTNTTEGLSCNNVLEDRHGTIWASTTDGLLRYNEKRNVFQKATNIPEHFRKQIQDAIMEDKEGNIWFSGAHQAFILSADRSQLYHKDYNPKHIPALNIANSFKKIYLDTHQQVWLAGRGGYGYKYNAANQQLDTFEFRSPSDLPEPSYLRNAIFDIHGDAAGNIWLATEKGGIFRYNQARGKVDLNIPGNNNDPQGLHYDYEANCIMSDREGYLWIGTDHGINILSLHGQSFNTLDQRTSFLSPNTKLPQAEVTGLFQGTNGNVYIGYWGKGFACLSPDLTSANLYTHQATDRTVSIPEERSLVWSFAELKDGTVLIGQENGNLSLFDPVNKRFIKHLQSDALKQQTLLDIHPYNDTTVYLGLYKKGLAAWNPQADQFTYFNTLLDSLKRPASVMDIVPQKDGQLWLATSTSGLLLFNPQTRQIGHKHTFRWDKRVFVNVTSLYKYNDTTLLAGTDHGLWIVNTAARTSHPILNGKQLFDEWILSIAGDHNQNIWLTTQHGFYKLKLKQEKLESFVQGDDIIDNDRKVRRRILELHNGMLLIGASDHAVTFDPAKLQVAPPPPDVTILNVRVMDSTIQIGKALTDTTPIQLNHRQNFISIEFKSLQYHQEKINYYYQLEGVDEKWVPAEGLLVAKYTNLPPGFYTFLVKAANATGTFSDNVTVLQINILPAFWQTDWFRMLAIILAIAVIYLYVRFRINIIRREARQRASIQQEMAQLEMKALRSQMNPHFIFNALNSIQIFMMKNETESALSYLSRFAKLIRNVLDNSQLNNISVSREVSMLENYMELEKLRFTDQFEYKIIIDPKLDADMVEIPTMIVQPFVENAIWHGLVHKKEKGRVTITFEEAPGRILCTIEDNGVGREKSAAIKQMQGHSHHSRGLQITRDRLAIYNSRFHVQAGFEIEDLYDSECKAAGTRVVLWFPQDLLSE</sequence>
<feature type="domain" description="Histidine kinase/HSP90-like ATPase" evidence="2">
    <location>
        <begin position="950"/>
        <end position="1057"/>
    </location>
</feature>
<dbReference type="InterPro" id="IPR036890">
    <property type="entry name" value="HATPase_C_sf"/>
</dbReference>
<name>A0A1M7H003_9BACT</name>
<dbReference type="STRING" id="1419482.SAMN05444266_10721"/>
<dbReference type="PANTHER" id="PTHR34220:SF7">
    <property type="entry name" value="SENSOR HISTIDINE KINASE YPDA"/>
    <property type="match status" value="1"/>
</dbReference>
<dbReference type="InterPro" id="IPR011123">
    <property type="entry name" value="Y_Y_Y"/>
</dbReference>
<dbReference type="InterPro" id="IPR013783">
    <property type="entry name" value="Ig-like_fold"/>
</dbReference>
<dbReference type="GO" id="GO:0016020">
    <property type="term" value="C:membrane"/>
    <property type="evidence" value="ECO:0007669"/>
    <property type="project" value="InterPro"/>
</dbReference>
<accession>A0A1M7H003</accession>
<dbReference type="Proteomes" id="UP000184420">
    <property type="component" value="Unassembled WGS sequence"/>
</dbReference>
<dbReference type="Pfam" id="PF07495">
    <property type="entry name" value="Y_Y_Y"/>
    <property type="match status" value="1"/>
</dbReference>
<feature type="domain" description="Two component regulator three Y" evidence="4">
    <location>
        <begin position="741"/>
        <end position="801"/>
    </location>
</feature>
<dbReference type="InterPro" id="IPR010559">
    <property type="entry name" value="Sig_transdc_His_kin_internal"/>
</dbReference>
<dbReference type="Pfam" id="PF02518">
    <property type="entry name" value="HATPase_c"/>
    <property type="match status" value="1"/>
</dbReference>
<dbReference type="InterPro" id="IPR003594">
    <property type="entry name" value="HATPase_dom"/>
</dbReference>
<dbReference type="AlphaFoldDB" id="A0A1M7H003"/>